<organism evidence="1 2">
    <name type="scientific">Oryza sativa subsp. japonica</name>
    <name type="common">Rice</name>
    <dbReference type="NCBI Taxonomy" id="39947"/>
    <lineage>
        <taxon>Eukaryota</taxon>
        <taxon>Viridiplantae</taxon>
        <taxon>Streptophyta</taxon>
        <taxon>Embryophyta</taxon>
        <taxon>Tracheophyta</taxon>
        <taxon>Spermatophyta</taxon>
        <taxon>Magnoliopsida</taxon>
        <taxon>Liliopsida</taxon>
        <taxon>Poales</taxon>
        <taxon>Poaceae</taxon>
        <taxon>BOP clade</taxon>
        <taxon>Oryzoideae</taxon>
        <taxon>Oryzeae</taxon>
        <taxon>Oryzinae</taxon>
        <taxon>Oryza</taxon>
        <taxon>Oryza sativa</taxon>
    </lineage>
</organism>
<dbReference type="Proteomes" id="UP000059680">
    <property type="component" value="Chromosome 2"/>
</dbReference>
<dbReference type="AlphaFoldDB" id="A0A0N7KEN8"/>
<protein>
    <submittedName>
        <fullName evidence="1">Os02g0142875 protein</fullName>
    </submittedName>
</protein>
<evidence type="ECO:0000313" key="1">
    <source>
        <dbReference type="EMBL" id="BAS76937.1"/>
    </source>
</evidence>
<dbReference type="EMBL" id="AP014958">
    <property type="protein sequence ID" value="BAS76937.1"/>
    <property type="molecule type" value="Genomic_DNA"/>
</dbReference>
<name>A0A0N7KEN8_ORYSJ</name>
<reference evidence="1 2" key="3">
    <citation type="journal article" date="2013" name="Rice">
        <title>Improvement of the Oryza sativa Nipponbare reference genome using next generation sequence and optical map data.</title>
        <authorList>
            <person name="Kawahara Y."/>
            <person name="de la Bastide M."/>
            <person name="Hamilton J.P."/>
            <person name="Kanamori H."/>
            <person name="McCombie W.R."/>
            <person name="Ouyang S."/>
            <person name="Schwartz D.C."/>
            <person name="Tanaka T."/>
            <person name="Wu J."/>
            <person name="Zhou S."/>
            <person name="Childs K.L."/>
            <person name="Davidson R.M."/>
            <person name="Lin H."/>
            <person name="Quesada-Ocampo L."/>
            <person name="Vaillancourt B."/>
            <person name="Sakai H."/>
            <person name="Lee S.S."/>
            <person name="Kim J."/>
            <person name="Numa H."/>
            <person name="Itoh T."/>
            <person name="Buell C.R."/>
            <person name="Matsumoto T."/>
        </authorList>
    </citation>
    <scope>NUCLEOTIDE SEQUENCE [LARGE SCALE GENOMIC DNA]</scope>
    <source>
        <strain evidence="2">cv. Nipponbare</strain>
    </source>
</reference>
<dbReference type="InParanoid" id="A0A0N7KEN8"/>
<accession>A0A0N7KEN8</accession>
<dbReference type="PaxDb" id="39947-A0A0N7KEN8"/>
<dbReference type="Gramene" id="Os02t0142875-00">
    <property type="protein sequence ID" value="Os02t0142875-00"/>
    <property type="gene ID" value="Os02g0142875"/>
</dbReference>
<proteinExistence type="predicted"/>
<sequence length="95" mass="9937">MAPAKVVAAACCDGCRRDPRGREEAGLVAVGGPGRLAVSISRQFLSSGSKAPQQEGECNACLKAISSDECVQGWKHHLAVISCMGMHVDVQEAKN</sequence>
<evidence type="ECO:0000313" key="2">
    <source>
        <dbReference type="Proteomes" id="UP000059680"/>
    </source>
</evidence>
<keyword evidence="2" id="KW-1185">Reference proteome</keyword>
<reference evidence="1 2" key="2">
    <citation type="journal article" date="2013" name="Plant Cell Physiol.">
        <title>Rice Annotation Project Database (RAP-DB): an integrative and interactive database for rice genomics.</title>
        <authorList>
            <person name="Sakai H."/>
            <person name="Lee S.S."/>
            <person name="Tanaka T."/>
            <person name="Numa H."/>
            <person name="Kim J."/>
            <person name="Kawahara Y."/>
            <person name="Wakimoto H."/>
            <person name="Yang C.C."/>
            <person name="Iwamoto M."/>
            <person name="Abe T."/>
            <person name="Yamada Y."/>
            <person name="Muto A."/>
            <person name="Inokuchi H."/>
            <person name="Ikemura T."/>
            <person name="Matsumoto T."/>
            <person name="Sasaki T."/>
            <person name="Itoh T."/>
        </authorList>
    </citation>
    <scope>NUCLEOTIDE SEQUENCE [LARGE SCALE GENOMIC DNA]</scope>
    <source>
        <strain evidence="2">cv. Nipponbare</strain>
    </source>
</reference>
<gene>
    <name evidence="1" type="ordered locus">Os02g0142875</name>
    <name evidence="1" type="ORF">OSNPB_020142875</name>
</gene>
<reference evidence="2" key="1">
    <citation type="journal article" date="2005" name="Nature">
        <title>The map-based sequence of the rice genome.</title>
        <authorList>
            <consortium name="International rice genome sequencing project (IRGSP)"/>
            <person name="Matsumoto T."/>
            <person name="Wu J."/>
            <person name="Kanamori H."/>
            <person name="Katayose Y."/>
            <person name="Fujisawa M."/>
            <person name="Namiki N."/>
            <person name="Mizuno H."/>
            <person name="Yamamoto K."/>
            <person name="Antonio B.A."/>
            <person name="Baba T."/>
            <person name="Sakata K."/>
            <person name="Nagamura Y."/>
            <person name="Aoki H."/>
            <person name="Arikawa K."/>
            <person name="Arita K."/>
            <person name="Bito T."/>
            <person name="Chiden Y."/>
            <person name="Fujitsuka N."/>
            <person name="Fukunaka R."/>
            <person name="Hamada M."/>
            <person name="Harada C."/>
            <person name="Hayashi A."/>
            <person name="Hijishita S."/>
            <person name="Honda M."/>
            <person name="Hosokawa S."/>
            <person name="Ichikawa Y."/>
            <person name="Idonuma A."/>
            <person name="Iijima M."/>
            <person name="Ikeda M."/>
            <person name="Ikeno M."/>
            <person name="Ito K."/>
            <person name="Ito S."/>
            <person name="Ito T."/>
            <person name="Ito Y."/>
            <person name="Ito Y."/>
            <person name="Iwabuchi A."/>
            <person name="Kamiya K."/>
            <person name="Karasawa W."/>
            <person name="Kurita K."/>
            <person name="Katagiri S."/>
            <person name="Kikuta A."/>
            <person name="Kobayashi H."/>
            <person name="Kobayashi N."/>
            <person name="Machita K."/>
            <person name="Maehara T."/>
            <person name="Masukawa M."/>
            <person name="Mizubayashi T."/>
            <person name="Mukai Y."/>
            <person name="Nagasaki H."/>
            <person name="Nagata Y."/>
            <person name="Naito S."/>
            <person name="Nakashima M."/>
            <person name="Nakama Y."/>
            <person name="Nakamichi Y."/>
            <person name="Nakamura M."/>
            <person name="Meguro A."/>
            <person name="Negishi M."/>
            <person name="Ohta I."/>
            <person name="Ohta T."/>
            <person name="Okamoto M."/>
            <person name="Ono N."/>
            <person name="Saji S."/>
            <person name="Sakaguchi M."/>
            <person name="Sakai K."/>
            <person name="Shibata M."/>
            <person name="Shimokawa T."/>
            <person name="Song J."/>
            <person name="Takazaki Y."/>
            <person name="Terasawa K."/>
            <person name="Tsugane M."/>
            <person name="Tsuji K."/>
            <person name="Ueda S."/>
            <person name="Waki K."/>
            <person name="Yamagata H."/>
            <person name="Yamamoto M."/>
            <person name="Yamamoto S."/>
            <person name="Yamane H."/>
            <person name="Yoshiki S."/>
            <person name="Yoshihara R."/>
            <person name="Yukawa K."/>
            <person name="Zhong H."/>
            <person name="Yano M."/>
            <person name="Yuan Q."/>
            <person name="Ouyang S."/>
            <person name="Liu J."/>
            <person name="Jones K.M."/>
            <person name="Gansberger K."/>
            <person name="Moffat K."/>
            <person name="Hill J."/>
            <person name="Bera J."/>
            <person name="Fadrosh D."/>
            <person name="Jin S."/>
            <person name="Johri S."/>
            <person name="Kim M."/>
            <person name="Overton L."/>
            <person name="Reardon M."/>
            <person name="Tsitrin T."/>
            <person name="Vuong H."/>
            <person name="Weaver B."/>
            <person name="Ciecko A."/>
            <person name="Tallon L."/>
            <person name="Jackson J."/>
            <person name="Pai G."/>
            <person name="Aken S.V."/>
            <person name="Utterback T."/>
            <person name="Reidmuller S."/>
            <person name="Feldblyum T."/>
            <person name="Hsiao J."/>
            <person name="Zismann V."/>
            <person name="Iobst S."/>
            <person name="de Vazeille A.R."/>
            <person name="Buell C.R."/>
            <person name="Ying K."/>
            <person name="Li Y."/>
            <person name="Lu T."/>
            <person name="Huang Y."/>
            <person name="Zhao Q."/>
            <person name="Feng Q."/>
            <person name="Zhang L."/>
            <person name="Zhu J."/>
            <person name="Weng Q."/>
            <person name="Mu J."/>
            <person name="Lu Y."/>
            <person name="Fan D."/>
            <person name="Liu Y."/>
            <person name="Guan J."/>
            <person name="Zhang Y."/>
            <person name="Yu S."/>
            <person name="Liu X."/>
            <person name="Zhang Y."/>
            <person name="Hong G."/>
            <person name="Han B."/>
            <person name="Choisne N."/>
            <person name="Demange N."/>
            <person name="Orjeda G."/>
            <person name="Samain S."/>
            <person name="Cattolico L."/>
            <person name="Pelletier E."/>
            <person name="Couloux A."/>
            <person name="Segurens B."/>
            <person name="Wincker P."/>
            <person name="D'Hont A."/>
            <person name="Scarpelli C."/>
            <person name="Weissenbach J."/>
            <person name="Salanoubat M."/>
            <person name="Quetier F."/>
            <person name="Yu Y."/>
            <person name="Kim H.R."/>
            <person name="Rambo T."/>
            <person name="Currie J."/>
            <person name="Collura K."/>
            <person name="Luo M."/>
            <person name="Yang T."/>
            <person name="Ammiraju J.S.S."/>
            <person name="Engler F."/>
            <person name="Soderlund C."/>
            <person name="Wing R.A."/>
            <person name="Palmer L.E."/>
            <person name="de la Bastide M."/>
            <person name="Spiegel L."/>
            <person name="Nascimento L."/>
            <person name="Zutavern T."/>
            <person name="O'Shaughnessy A."/>
            <person name="Dike S."/>
            <person name="Dedhia N."/>
            <person name="Preston R."/>
            <person name="Balija V."/>
            <person name="McCombie W.R."/>
            <person name="Chow T."/>
            <person name="Chen H."/>
            <person name="Chung M."/>
            <person name="Chen C."/>
            <person name="Shaw J."/>
            <person name="Wu H."/>
            <person name="Hsiao K."/>
            <person name="Chao Y."/>
            <person name="Chu M."/>
            <person name="Cheng C."/>
            <person name="Hour A."/>
            <person name="Lee P."/>
            <person name="Lin S."/>
            <person name="Lin Y."/>
            <person name="Liou J."/>
            <person name="Liu S."/>
            <person name="Hsing Y."/>
            <person name="Raghuvanshi S."/>
            <person name="Mohanty A."/>
            <person name="Bharti A.K."/>
            <person name="Gaur A."/>
            <person name="Gupta V."/>
            <person name="Kumar D."/>
            <person name="Ravi V."/>
            <person name="Vij S."/>
            <person name="Kapur A."/>
            <person name="Khurana P."/>
            <person name="Khurana P."/>
            <person name="Khurana J.P."/>
            <person name="Tyagi A.K."/>
            <person name="Gaikwad K."/>
            <person name="Singh A."/>
            <person name="Dalal V."/>
            <person name="Srivastava S."/>
            <person name="Dixit A."/>
            <person name="Pal A.K."/>
            <person name="Ghazi I.A."/>
            <person name="Yadav M."/>
            <person name="Pandit A."/>
            <person name="Bhargava A."/>
            <person name="Sureshbabu K."/>
            <person name="Batra K."/>
            <person name="Sharma T.R."/>
            <person name="Mohapatra T."/>
            <person name="Singh N.K."/>
            <person name="Messing J."/>
            <person name="Nelson A.B."/>
            <person name="Fuks G."/>
            <person name="Kavchok S."/>
            <person name="Keizer G."/>
            <person name="Linton E."/>
            <person name="Llaca V."/>
            <person name="Song R."/>
            <person name="Tanyolac B."/>
            <person name="Young S."/>
            <person name="Ho-Il K."/>
            <person name="Hahn J.H."/>
            <person name="Sangsakoo G."/>
            <person name="Vanavichit A."/>
            <person name="de Mattos Luiz.A.T."/>
            <person name="Zimmer P.D."/>
            <person name="Malone G."/>
            <person name="Dellagostin O."/>
            <person name="de Oliveira A.C."/>
            <person name="Bevan M."/>
            <person name="Bancroft I."/>
            <person name="Minx P."/>
            <person name="Cordum H."/>
            <person name="Wilson R."/>
            <person name="Cheng Z."/>
            <person name="Jin W."/>
            <person name="Jiang J."/>
            <person name="Leong S.A."/>
            <person name="Iwama H."/>
            <person name="Gojobori T."/>
            <person name="Itoh T."/>
            <person name="Niimura Y."/>
            <person name="Fujii Y."/>
            <person name="Habara T."/>
            <person name="Sakai H."/>
            <person name="Sato Y."/>
            <person name="Wilson G."/>
            <person name="Kumar K."/>
            <person name="McCouch S."/>
            <person name="Juretic N."/>
            <person name="Hoen D."/>
            <person name="Wright S."/>
            <person name="Bruskiewich R."/>
            <person name="Bureau T."/>
            <person name="Miyao A."/>
            <person name="Hirochika H."/>
            <person name="Nishikawa T."/>
            <person name="Kadowaki K."/>
            <person name="Sugiura M."/>
            <person name="Burr B."/>
            <person name="Sasaki T."/>
        </authorList>
    </citation>
    <scope>NUCLEOTIDE SEQUENCE [LARGE SCALE GENOMIC DNA]</scope>
    <source>
        <strain evidence="2">cv. Nipponbare</strain>
    </source>
</reference>